<dbReference type="KEGG" id="vg:55010497"/>
<dbReference type="EMBL" id="MK376961">
    <property type="protein sequence ID" value="QAU07221.1"/>
    <property type="molecule type" value="Genomic_DNA"/>
</dbReference>
<sequence length="198" mass="22797">MTTAIETRYAGCRFRSRLEARWARFFDHLSIRWQYEPEGLIVHDRMSLATVDTWSYLPDFWLPELGMWAEVKGSWDVESARRFLSSAAYLSEGGHDVLLLPTVPRVNGDKFPTLSVFHLEDDELSEHAWHPWCGADTAPYMNHMRVVATPGEMQCTPTDLLGHWRWRMRGRGTPPSVLAYVRAIESARSARFEHGECG</sequence>
<dbReference type="Gene3D" id="3.40.91.30">
    <property type="match status" value="1"/>
</dbReference>
<name>A0A410TDY7_9CAUD</name>
<proteinExistence type="predicted"/>
<dbReference type="RefSeq" id="YP_009819126.1">
    <property type="nucleotide sequence ID" value="NC_048146.1"/>
</dbReference>
<gene>
    <name evidence="1" type="primary">81</name>
    <name evidence="1" type="ORF">SEA_ASAPAG_81</name>
</gene>
<evidence type="ECO:0000313" key="2">
    <source>
        <dbReference type="Proteomes" id="UP000289785"/>
    </source>
</evidence>
<accession>A0A410TDY7</accession>
<dbReference type="Proteomes" id="UP000289785">
    <property type="component" value="Segment"/>
</dbReference>
<reference evidence="1 2" key="1">
    <citation type="submission" date="2019-01" db="EMBL/GenBank/DDBJ databases">
        <authorList>
            <person name="Case A."/>
            <person name="Jordan N."/>
            <person name="Abdul-Shukar N."/>
            <person name="Baronian N."/>
            <person name="Bartlett E."/>
            <person name="Cordova J."/>
            <person name="Doering K."/>
            <person name="Downer L."/>
            <person name="Harrington M."/>
            <person name="Nillson B."/>
            <person name="Rencher J."/>
            <person name="Sandoval D."/>
            <person name="Weiss L."/>
            <person name="West E."/>
            <person name="Koga A.P."/>
            <person name="Garlena R.A."/>
            <person name="Russell D.A."/>
            <person name="Pope W.H."/>
            <person name="Jacobs-Sera D."/>
            <person name="Hatfull G.F."/>
        </authorList>
    </citation>
    <scope>NUCLEOTIDE SEQUENCE [LARGE SCALE GENOMIC DNA]</scope>
</reference>
<dbReference type="GeneID" id="55010497"/>
<protein>
    <submittedName>
        <fullName evidence="1">Holliday junction resolvase</fullName>
    </submittedName>
</protein>
<evidence type="ECO:0000313" key="1">
    <source>
        <dbReference type="EMBL" id="QAU07221.1"/>
    </source>
</evidence>
<organism evidence="1 2">
    <name type="scientific">Gordonia phage Asapag</name>
    <dbReference type="NCBI Taxonomy" id="2507862"/>
    <lineage>
        <taxon>Viruses</taxon>
        <taxon>Duplodnaviria</taxon>
        <taxon>Heunggongvirae</taxon>
        <taxon>Uroviricota</taxon>
        <taxon>Caudoviricetes</taxon>
        <taxon>Langleyhallvirinae</taxon>
        <taxon>Getalongvirus</taxon>
        <taxon>Getalongvirus asapag</taxon>
    </lineage>
</organism>
<keyword evidence="2" id="KW-1185">Reference proteome</keyword>